<sequence length="122" mass="14143">MIHTKAKPDFDKDLKFGEKYENEFQEAVEGKVECKTDRLCQKTGNVFIEIESRGKQSGIHTTKSKYYAICLWVEKRKDQTWVLVPTKILKKLMKNYPIKAGGDNWSSKGHIIPKEDLLNLLI</sequence>
<reference evidence="1 2" key="1">
    <citation type="journal article" date="2013" name="PLoS Genet.">
        <title>Expanding the Marine Virosphere Using Metagenomics.</title>
        <authorList>
            <person name="Mizuno C.M."/>
            <person name="Rodriguez-Valera F."/>
            <person name="Kimes N.E."/>
            <person name="Ghai R."/>
        </authorList>
    </citation>
    <scope>NUCLEOTIDE SEQUENCE [LARGE SCALE GENOMIC DNA]</scope>
    <source>
        <strain evidence="1">UvMED-CGR-U-MedDCM-OCT-S30-C28</strain>
    </source>
</reference>
<protein>
    <submittedName>
        <fullName evidence="1">Uncharacterized protein</fullName>
    </submittedName>
</protein>
<proteinExistence type="predicted"/>
<name>A0A6S4PDV9_9CAUD</name>
<dbReference type="EMBL" id="AP013543">
    <property type="protein sequence ID" value="BAQ94238.1"/>
    <property type="molecule type" value="Genomic_DNA"/>
</dbReference>
<keyword evidence="2" id="KW-1185">Reference proteome</keyword>
<dbReference type="RefSeq" id="YP_009777780.1">
    <property type="nucleotide sequence ID" value="NC_047703.1"/>
</dbReference>
<evidence type="ECO:0000313" key="1">
    <source>
        <dbReference type="EMBL" id="BAQ94238.1"/>
    </source>
</evidence>
<dbReference type="GeneID" id="55412537"/>
<organism evidence="1 2">
    <name type="scientific">uncultured phage_MedDCM-OCT-S30-C28</name>
    <dbReference type="NCBI Taxonomy" id="2741076"/>
    <lineage>
        <taxon>Viruses</taxon>
        <taxon>Duplodnaviria</taxon>
        <taxon>Heunggongvirae</taxon>
        <taxon>Uroviricota</taxon>
        <taxon>Caudoviricetes</taxon>
        <taxon>Autographivirales</taxon>
        <taxon>Fussvirus</taxon>
        <taxon>Fussvirus S30C28</taxon>
    </lineage>
</organism>
<dbReference type="Proteomes" id="UP000505267">
    <property type="component" value="Segment"/>
</dbReference>
<dbReference type="KEGG" id="vg:55412537"/>
<accession>A0A6S4PDV9</accession>
<evidence type="ECO:0000313" key="2">
    <source>
        <dbReference type="Proteomes" id="UP000505267"/>
    </source>
</evidence>